<evidence type="ECO:0000259" key="4">
    <source>
        <dbReference type="PROSITE" id="PS50042"/>
    </source>
</evidence>
<dbReference type="InterPro" id="IPR000595">
    <property type="entry name" value="cNMP-bd_dom"/>
</dbReference>
<dbReference type="GO" id="GO:0003677">
    <property type="term" value="F:DNA binding"/>
    <property type="evidence" value="ECO:0007669"/>
    <property type="project" value="UniProtKB-KW"/>
</dbReference>
<dbReference type="InterPro" id="IPR018490">
    <property type="entry name" value="cNMP-bd_dom_sf"/>
</dbReference>
<dbReference type="NCBIfam" id="NF008365">
    <property type="entry name" value="PRK11161.1"/>
    <property type="match status" value="1"/>
</dbReference>
<dbReference type="SMART" id="SM00100">
    <property type="entry name" value="cNMP"/>
    <property type="match status" value="1"/>
</dbReference>
<dbReference type="Pfam" id="PF00027">
    <property type="entry name" value="cNMP_binding"/>
    <property type="match status" value="1"/>
</dbReference>
<keyword evidence="3" id="KW-0804">Transcription</keyword>
<dbReference type="PROSITE" id="PS50042">
    <property type="entry name" value="CNMP_BINDING_3"/>
    <property type="match status" value="1"/>
</dbReference>
<dbReference type="InterPro" id="IPR036388">
    <property type="entry name" value="WH-like_DNA-bd_sf"/>
</dbReference>
<dbReference type="RefSeq" id="WP_338292550.1">
    <property type="nucleotide sequence ID" value="NZ_AP027272.1"/>
</dbReference>
<dbReference type="PANTHER" id="PTHR24567">
    <property type="entry name" value="CRP FAMILY TRANSCRIPTIONAL REGULATORY PROTEIN"/>
    <property type="match status" value="1"/>
</dbReference>
<evidence type="ECO:0000256" key="2">
    <source>
        <dbReference type="ARBA" id="ARBA00023125"/>
    </source>
</evidence>
<feature type="domain" description="Cyclic nucleotide-binding" evidence="4">
    <location>
        <begin position="21"/>
        <end position="91"/>
    </location>
</feature>
<keyword evidence="7" id="KW-1185">Reference proteome</keyword>
<dbReference type="GO" id="GO:0005829">
    <property type="term" value="C:cytosol"/>
    <property type="evidence" value="ECO:0007669"/>
    <property type="project" value="TreeGrafter"/>
</dbReference>
<accession>A0AA48HKQ1</accession>
<dbReference type="Gene3D" id="1.10.10.10">
    <property type="entry name" value="Winged helix-like DNA-binding domain superfamily/Winged helix DNA-binding domain"/>
    <property type="match status" value="1"/>
</dbReference>
<feature type="domain" description="HTH crp-type" evidence="5">
    <location>
        <begin position="155"/>
        <end position="228"/>
    </location>
</feature>
<name>A0AA48HKQ1_9ALTE</name>
<dbReference type="PANTHER" id="PTHR24567:SF75">
    <property type="entry name" value="FUMARATE AND NITRATE REDUCTION REGULATORY PROTEIN"/>
    <property type="match status" value="1"/>
</dbReference>
<dbReference type="InterPro" id="IPR050397">
    <property type="entry name" value="Env_Response_Regulators"/>
</dbReference>
<evidence type="ECO:0000259" key="5">
    <source>
        <dbReference type="PROSITE" id="PS51063"/>
    </source>
</evidence>
<dbReference type="Proteomes" id="UP001333710">
    <property type="component" value="Chromosome"/>
</dbReference>
<dbReference type="CDD" id="cd00038">
    <property type="entry name" value="CAP_ED"/>
    <property type="match status" value="1"/>
</dbReference>
<dbReference type="FunFam" id="2.60.120.10:FF:000004">
    <property type="entry name" value="Fumarate/nitrate reduction transcriptional regulator Fnr"/>
    <property type="match status" value="1"/>
</dbReference>
<organism evidence="6 7">
    <name type="scientific">Planctobacterium marinum</name>
    <dbReference type="NCBI Taxonomy" id="1631968"/>
    <lineage>
        <taxon>Bacteria</taxon>
        <taxon>Pseudomonadati</taxon>
        <taxon>Pseudomonadota</taxon>
        <taxon>Gammaproteobacteria</taxon>
        <taxon>Alteromonadales</taxon>
        <taxon>Alteromonadaceae</taxon>
        <taxon>Planctobacterium</taxon>
    </lineage>
</organism>
<proteinExistence type="predicted"/>
<dbReference type="PRINTS" id="PR00034">
    <property type="entry name" value="HTHCRP"/>
</dbReference>
<reference evidence="6" key="1">
    <citation type="submission" date="2023-01" db="EMBL/GenBank/DDBJ databases">
        <title>Complete genome sequence of Planctobacterium marinum strain Dej080120_11.</title>
        <authorList>
            <person name="Ueki S."/>
            <person name="Maruyama F."/>
        </authorList>
    </citation>
    <scope>NUCLEOTIDE SEQUENCE</scope>
    <source>
        <strain evidence="6">Dej080120_11</strain>
    </source>
</reference>
<dbReference type="InterPro" id="IPR012318">
    <property type="entry name" value="HTH_CRP"/>
</dbReference>
<evidence type="ECO:0000256" key="3">
    <source>
        <dbReference type="ARBA" id="ARBA00023163"/>
    </source>
</evidence>
<dbReference type="Pfam" id="PF13545">
    <property type="entry name" value="HTH_Crp_2"/>
    <property type="match status" value="1"/>
</dbReference>
<sequence>MVSQARYPLNCQNCSFSQLCLPFNLSNNELDKLDDIIQRKRPIQKGERLFETGDKLTSLFAVRSGSFKSYAISQSGEEQITAFHLPGEVIGFDSMSEEAHQTVTQALETSMVCEIPFATLDNLADELPALRKQLMRLMSAEIKQDQQMFMLLNQRTAEERLAYFLHSLSLRFNQRGFSATQFRLTMTRSEIGNFLGLTVETISRLLSKFNKEGLLSVEGKLINIVDANLLEEKSKTFSPECK</sequence>
<dbReference type="AlphaFoldDB" id="A0AA48HKQ1"/>
<gene>
    <name evidence="6" type="primary">fnr</name>
    <name evidence="6" type="ORF">MACH26_20570</name>
</gene>
<dbReference type="FunFam" id="1.10.10.10:FF:000028">
    <property type="entry name" value="Fumarate/nitrate reduction transcriptional regulator Fnr"/>
    <property type="match status" value="1"/>
</dbReference>
<dbReference type="KEGG" id="pmaw:MACH26_20570"/>
<dbReference type="SUPFAM" id="SSF51206">
    <property type="entry name" value="cAMP-binding domain-like"/>
    <property type="match status" value="1"/>
</dbReference>
<keyword evidence="2" id="KW-0238">DNA-binding</keyword>
<evidence type="ECO:0000256" key="1">
    <source>
        <dbReference type="ARBA" id="ARBA00023015"/>
    </source>
</evidence>
<keyword evidence="1" id="KW-0805">Transcription regulation</keyword>
<dbReference type="PROSITE" id="PS51063">
    <property type="entry name" value="HTH_CRP_2"/>
    <property type="match status" value="1"/>
</dbReference>
<dbReference type="PROSITE" id="PS00042">
    <property type="entry name" value="HTH_CRP_1"/>
    <property type="match status" value="1"/>
</dbReference>
<dbReference type="InterPro" id="IPR036390">
    <property type="entry name" value="WH_DNA-bd_sf"/>
</dbReference>
<dbReference type="SUPFAM" id="SSF46785">
    <property type="entry name" value="Winged helix' DNA-binding domain"/>
    <property type="match status" value="1"/>
</dbReference>
<dbReference type="InterPro" id="IPR018335">
    <property type="entry name" value="Tscrpt_reg_HTH_Crp-type_CS"/>
</dbReference>
<dbReference type="EMBL" id="AP027272">
    <property type="protein sequence ID" value="BDX06536.1"/>
    <property type="molecule type" value="Genomic_DNA"/>
</dbReference>
<evidence type="ECO:0000313" key="6">
    <source>
        <dbReference type="EMBL" id="BDX06536.1"/>
    </source>
</evidence>
<dbReference type="InterPro" id="IPR014710">
    <property type="entry name" value="RmlC-like_jellyroll"/>
</dbReference>
<dbReference type="SMART" id="SM00419">
    <property type="entry name" value="HTH_CRP"/>
    <property type="match status" value="1"/>
</dbReference>
<dbReference type="GO" id="GO:0003700">
    <property type="term" value="F:DNA-binding transcription factor activity"/>
    <property type="evidence" value="ECO:0007669"/>
    <property type="project" value="InterPro"/>
</dbReference>
<dbReference type="Gene3D" id="2.60.120.10">
    <property type="entry name" value="Jelly Rolls"/>
    <property type="match status" value="1"/>
</dbReference>
<evidence type="ECO:0000313" key="7">
    <source>
        <dbReference type="Proteomes" id="UP001333710"/>
    </source>
</evidence>
<dbReference type="CDD" id="cd00092">
    <property type="entry name" value="HTH_CRP"/>
    <property type="match status" value="1"/>
</dbReference>
<protein>
    <submittedName>
        <fullName evidence="6">Transcriptional regulator FNR</fullName>
    </submittedName>
</protein>